<dbReference type="Proteomes" id="UP000256253">
    <property type="component" value="Unassembled WGS sequence"/>
</dbReference>
<sequence>MRIVAASDGGTRGFQLLHAQSLDEFGRAAADPATVTAVVRAAESARREVSERDGTKVHDDLTLVVQEFG</sequence>
<reference evidence="1 2" key="1">
    <citation type="submission" date="2018-08" db="EMBL/GenBank/DDBJ databases">
        <title>Sequencing the genomes of 1000 actinobacteria strains.</title>
        <authorList>
            <person name="Klenk H.-P."/>
        </authorList>
    </citation>
    <scope>NUCLEOTIDE SEQUENCE [LARGE SCALE GENOMIC DNA]</scope>
    <source>
        <strain evidence="1 2">DSM 22967</strain>
    </source>
</reference>
<keyword evidence="2" id="KW-1185">Reference proteome</keyword>
<proteinExistence type="predicted"/>
<dbReference type="EMBL" id="QTUA01000001">
    <property type="protein sequence ID" value="REF29314.1"/>
    <property type="molecule type" value="Genomic_DNA"/>
</dbReference>
<organism evidence="1 2">
    <name type="scientific">Calidifontibacter indicus</name>
    <dbReference type="NCBI Taxonomy" id="419650"/>
    <lineage>
        <taxon>Bacteria</taxon>
        <taxon>Bacillati</taxon>
        <taxon>Actinomycetota</taxon>
        <taxon>Actinomycetes</taxon>
        <taxon>Micrococcales</taxon>
        <taxon>Dermacoccaceae</taxon>
        <taxon>Calidifontibacter</taxon>
    </lineage>
</organism>
<name>A0A3D9UTK6_9MICO</name>
<evidence type="ECO:0008006" key="3">
    <source>
        <dbReference type="Google" id="ProtNLM"/>
    </source>
</evidence>
<comment type="caution">
    <text evidence="1">The sequence shown here is derived from an EMBL/GenBank/DDBJ whole genome shotgun (WGS) entry which is preliminary data.</text>
</comment>
<dbReference type="AlphaFoldDB" id="A0A3D9UTK6"/>
<accession>A0A3D9UTK6</accession>
<evidence type="ECO:0000313" key="2">
    <source>
        <dbReference type="Proteomes" id="UP000256253"/>
    </source>
</evidence>
<protein>
    <recommendedName>
        <fullName evidence="3">PPM-type phosphatase domain-containing protein</fullName>
    </recommendedName>
</protein>
<evidence type="ECO:0000313" key="1">
    <source>
        <dbReference type="EMBL" id="REF29314.1"/>
    </source>
</evidence>
<gene>
    <name evidence="1" type="ORF">DFJ65_0248</name>
</gene>